<evidence type="ECO:0000256" key="2">
    <source>
        <dbReference type="SAM" id="MobiDB-lite"/>
    </source>
</evidence>
<proteinExistence type="evidence at transcript level"/>
<evidence type="ECO:0000256" key="1">
    <source>
        <dbReference type="ARBA" id="ARBA00009737"/>
    </source>
</evidence>
<dbReference type="Pfam" id="PF05755">
    <property type="entry name" value="REF"/>
    <property type="match status" value="1"/>
</dbReference>
<dbReference type="PANTHER" id="PTHR33732:SF9">
    <property type="entry name" value="REF_SRPP-LIKE PROTEIN OS05G0151300_LOC_OS05G05940"/>
    <property type="match status" value="1"/>
</dbReference>
<dbReference type="AlphaFoldDB" id="M9PNQ7"/>
<dbReference type="EMBL" id="JQ991930">
    <property type="protein sequence ID" value="AGE89408.1"/>
    <property type="molecule type" value="mRNA"/>
</dbReference>
<dbReference type="InterPro" id="IPR008802">
    <property type="entry name" value="REF"/>
</dbReference>
<reference evidence="3" key="2">
    <citation type="submission" date="2012-04" db="EMBL/GenBank/DDBJ databases">
        <authorList>
            <person name="Prufer D."/>
            <person name="Schulze Gronover C."/>
            <person name="Hillebrand A."/>
            <person name="Schmidt T."/>
        </authorList>
    </citation>
    <scope>NUCLEOTIDE SEQUENCE</scope>
</reference>
<organism evidence="3">
    <name type="scientific">Taraxacum brevicorniculatum</name>
    <dbReference type="NCBI Taxonomy" id="1262544"/>
    <lineage>
        <taxon>Eukaryota</taxon>
        <taxon>Viridiplantae</taxon>
        <taxon>Streptophyta</taxon>
        <taxon>Embryophyta</taxon>
        <taxon>Tracheophyta</taxon>
        <taxon>Spermatophyta</taxon>
        <taxon>Magnoliopsida</taxon>
        <taxon>eudicotyledons</taxon>
        <taxon>Gunneridae</taxon>
        <taxon>Pentapetalae</taxon>
        <taxon>asterids</taxon>
        <taxon>campanulids</taxon>
        <taxon>Asterales</taxon>
        <taxon>Asteraceae</taxon>
        <taxon>Cichorioideae</taxon>
        <taxon>Cichorieae</taxon>
        <taxon>Crepidinae</taxon>
        <taxon>Taraxacum</taxon>
    </lineage>
</organism>
<sequence length="238" mass="25568">MTDAASVTEEPEVQSQEEKLKHLDFVEDGVKQAVGYASKAYDYAKDKSGPLKPHVETLESTIKPVVGPAYDKFQDAHTGVHKFVDRKFDEVMPPAVKDATTTARSLSTNVASEVKNNGVLGTAKELLVKIEPLAEEYASSAWKTLNYVPYVTTFAKAVAPTASYYSEKYNETVQQSAEKGYKVSSYVPLVPTDKIARVFCIPEPESAGPGGEAKDKEVPGGGEGGEAAAGGDEIVEET</sequence>
<comment type="similarity">
    <text evidence="1">Belongs to the REF/SRPP family.</text>
</comment>
<feature type="region of interest" description="Disordered" evidence="2">
    <location>
        <begin position="203"/>
        <end position="238"/>
    </location>
</feature>
<accession>M9PNQ7</accession>
<reference evidence="3" key="1">
    <citation type="journal article" date="2010" name="Plant Mol. Biol. Rep.">
        <title>Molecular Cloning and Characterization of Rubber Biosynthetic Genes from Taraxacum koksaghyz.</title>
        <authorList>
            <person name="Schmidt T."/>
            <person name="Hillebrand A."/>
            <person name="Wurbs D."/>
            <person name="Wahler D."/>
            <person name="Lenders M."/>
            <person name="Schulze Gronover C."/>
            <person name="Prufer D."/>
        </authorList>
    </citation>
    <scope>NUCLEOTIDE SEQUENCE</scope>
</reference>
<evidence type="ECO:0000313" key="3">
    <source>
        <dbReference type="EMBL" id="AGE89408.1"/>
    </source>
</evidence>
<feature type="compositionally biased region" description="Gly residues" evidence="2">
    <location>
        <begin position="219"/>
        <end position="228"/>
    </location>
</feature>
<name>M9PNQ7_9ASTR</name>
<dbReference type="PANTHER" id="PTHR33732">
    <property type="entry name" value="REF/SRPP-LIKE PROTEIN OS05G0151300/LOC_OS05G05940"/>
    <property type="match status" value="1"/>
</dbReference>
<protein>
    <submittedName>
        <fullName evidence="3">Small rubber particle protein SRPP3</fullName>
    </submittedName>
</protein>